<dbReference type="AlphaFoldDB" id="A0A835AI52"/>
<dbReference type="Proteomes" id="UP000636709">
    <property type="component" value="Unassembled WGS sequence"/>
</dbReference>
<evidence type="ECO:0000256" key="1">
    <source>
        <dbReference type="SAM" id="MobiDB-lite"/>
    </source>
</evidence>
<keyword evidence="2" id="KW-0472">Membrane</keyword>
<feature type="transmembrane region" description="Helical" evidence="2">
    <location>
        <begin position="102"/>
        <end position="121"/>
    </location>
</feature>
<accession>A0A835AI52</accession>
<evidence type="ECO:0000313" key="4">
    <source>
        <dbReference type="Proteomes" id="UP000636709"/>
    </source>
</evidence>
<reference evidence="3" key="1">
    <citation type="submission" date="2020-07" db="EMBL/GenBank/DDBJ databases">
        <title>Genome sequence and genetic diversity analysis of an under-domesticated orphan crop, white fonio (Digitaria exilis).</title>
        <authorList>
            <person name="Bennetzen J.L."/>
            <person name="Chen S."/>
            <person name="Ma X."/>
            <person name="Wang X."/>
            <person name="Yssel A.E.J."/>
            <person name="Chaluvadi S.R."/>
            <person name="Johnson M."/>
            <person name="Gangashetty P."/>
            <person name="Hamidou F."/>
            <person name="Sanogo M.D."/>
            <person name="Zwaenepoel A."/>
            <person name="Wallace J."/>
            <person name="Van De Peer Y."/>
            <person name="Van Deynze A."/>
        </authorList>
    </citation>
    <scope>NUCLEOTIDE SEQUENCE</scope>
    <source>
        <tissue evidence="3">Leaves</tissue>
    </source>
</reference>
<protein>
    <submittedName>
        <fullName evidence="3">Uncharacterized protein</fullName>
    </submittedName>
</protein>
<keyword evidence="2" id="KW-1133">Transmembrane helix</keyword>
<feature type="region of interest" description="Disordered" evidence="1">
    <location>
        <begin position="528"/>
        <end position="556"/>
    </location>
</feature>
<evidence type="ECO:0000313" key="3">
    <source>
        <dbReference type="EMBL" id="KAF8655646.1"/>
    </source>
</evidence>
<keyword evidence="4" id="KW-1185">Reference proteome</keyword>
<name>A0A835AI52_9POAL</name>
<dbReference type="EMBL" id="JACEFO010002583">
    <property type="protein sequence ID" value="KAF8655646.1"/>
    <property type="molecule type" value="Genomic_DNA"/>
</dbReference>
<evidence type="ECO:0000256" key="2">
    <source>
        <dbReference type="SAM" id="Phobius"/>
    </source>
</evidence>
<dbReference type="PANTHER" id="PTHR33115">
    <property type="entry name" value="ARM REPEAT SUPERFAMILY PROTEIN"/>
    <property type="match status" value="1"/>
</dbReference>
<keyword evidence="2" id="KW-0812">Transmembrane</keyword>
<feature type="transmembrane region" description="Helical" evidence="2">
    <location>
        <begin position="60"/>
        <end position="82"/>
    </location>
</feature>
<gene>
    <name evidence="3" type="ORF">HU200_060964</name>
</gene>
<feature type="compositionally biased region" description="Basic and acidic residues" evidence="1">
    <location>
        <begin position="763"/>
        <end position="774"/>
    </location>
</feature>
<dbReference type="OrthoDB" id="694583at2759"/>
<proteinExistence type="predicted"/>
<organism evidence="3 4">
    <name type="scientific">Digitaria exilis</name>
    <dbReference type="NCBI Taxonomy" id="1010633"/>
    <lineage>
        <taxon>Eukaryota</taxon>
        <taxon>Viridiplantae</taxon>
        <taxon>Streptophyta</taxon>
        <taxon>Embryophyta</taxon>
        <taxon>Tracheophyta</taxon>
        <taxon>Spermatophyta</taxon>
        <taxon>Magnoliopsida</taxon>
        <taxon>Liliopsida</taxon>
        <taxon>Poales</taxon>
        <taxon>Poaceae</taxon>
        <taxon>PACMAD clade</taxon>
        <taxon>Panicoideae</taxon>
        <taxon>Panicodae</taxon>
        <taxon>Paniceae</taxon>
        <taxon>Anthephorinae</taxon>
        <taxon>Digitaria</taxon>
    </lineage>
</organism>
<feature type="transmembrane region" description="Helical" evidence="2">
    <location>
        <begin position="133"/>
        <end position="160"/>
    </location>
</feature>
<comment type="caution">
    <text evidence="3">The sequence shown here is derived from an EMBL/GenBank/DDBJ whole genome shotgun (WGS) entry which is preliminary data.</text>
</comment>
<dbReference type="PANTHER" id="PTHR33115:SF22">
    <property type="entry name" value="OS12G0449900 PROTEIN"/>
    <property type="match status" value="1"/>
</dbReference>
<feature type="transmembrane region" description="Helical" evidence="2">
    <location>
        <begin position="35"/>
        <end position="53"/>
    </location>
</feature>
<feature type="region of interest" description="Disordered" evidence="1">
    <location>
        <begin position="763"/>
        <end position="783"/>
    </location>
</feature>
<sequence length="834" mass="93520">MARQYAVDDSNWHEVVIINGYAVFMGYLTTGVRGLGVLIVTWTTVVLLGGFVSDIGRKDFWCLTGITLVQTAGSVFSQHIHLFMHHISKVFDFLLKEKLSDMLHFFFGLAATIAAAAVIRGGRGIDELQWKSVLIALILLVVQGLVLVIILCPLGILYMFGLYISDGVSLWRLIEHDFGNEGGANQKPALQVLYGLAVAQGVLFSYKIIHALGARNRLVNLVAELGLSNVDEELLAEYLEETVAGCQKDPSFSSGRNLVTYGAGLMMEAKSNKGFIAGIRVLGGAIKDGCPSGRKVLAKHLLTSGSDFWSHLIQKLLKVVGPQSPYNREVREHAARIVALVAHDVRLEQFPRVIECVSSVLELEGPFADEESDQEQDYHFDRMRGNSAGELKDYERVELLLKYEQDYLEFERTRIRTHSPDFFASNMIVGLAYCLMCKGKATKSSERREEQRDRSRVHGFEGLLTEAANIIQQLAFIEDNRRIMSKAVIPKFSMSLLKLHRMDGDHGAILEKYWVQWLVAAIKETNSQRRVPEEGQPAAHAAGAGGGRSGEEEKNEEMSSMIGPALVAAISNLNCTVKSIFDCLECQVTEKMQGVLILLHLSLDMSFITDGASGRRRLTWMLLLIFCCYPDEYKRKHWMVISAFTGRSKDMWSSIRRLAGEMLSDMLPDERAMALHITQDITRAFANDYEDISIRIHAAMIMEHLCTRYYYSHIIMVDDVEVTSSYNPHPYITKDDMEGILVGVIKKVVKEILVGCASTGEERQAQDPDLEKGISEANVPESSMDKQRFRKALVSLYQAGYMKHCVLRPKFVEIAVRVCEEQGKSFEDFKELLV</sequence>